<comment type="caution">
    <text evidence="1">The sequence shown here is derived from an EMBL/GenBank/DDBJ whole genome shotgun (WGS) entry which is preliminary data.</text>
</comment>
<evidence type="ECO:0000313" key="1">
    <source>
        <dbReference type="EMBL" id="ROW01189.1"/>
    </source>
</evidence>
<sequence length="673" mass="76574">MPPALPKEFWVSFRGLEGQRNQAPRGWTMQSLELGDNIDKWKEYAMMGKKVIVVGGVHPAPLSQNVLTQIMQQGDEAWEGMSHRTIHIYHAFEYFMGGPKGAKLRQFFRVDDAETSHEGAKSPDVNGNVCQTSSDGFSKKAHAITTHPYFQHTDILVINYDFSCMITGDTTFDEFTNDIIGRVDRAIAATTALIKSAATRIRKGGRIIVLVFFLMNTIVPNTRPIDWNSLRDTMNYYTIRGYSVDMLRKVGSRVAVMACKDSEKKQDEAAIYDRILAEALHTPRNWDAVQGPLREYARQVETINGCLFARYRAENPYHPPNSMLAKFGAVMLDGRLDIMLKYAEQPPTFDVETKFRNRCDLSPREYDFTKTWLVSTVREKPLTGRVALVLDSGRLDGVTEEVCLKLTFLGAKVALTYVDEGENLAKANELVGKMRGAGGQAVALEGKPYRSEVYTDKEGEQEKYVKDLVFQTLRTFHSKQLHIIVNNVGYNDGLLMRNLSERNEYRFSGGFFALNLCERKKLVYADSIRNMLALHYVVEVCARFGLLAHSARVINIAGIGTAPATAVDGHPFWDHHRSFMDYWDEQINEDGRLPEEKVTFNTIVPYEVKSVSPNPKYKVWEGKLWIQEVDRYFEKFRSPEKAKETARVVGWLARPTSLVRNMMTVPDRLGYWS</sequence>
<dbReference type="Gene3D" id="3.40.50.720">
    <property type="entry name" value="NAD(P)-binding Rossmann-like Domain"/>
    <property type="match status" value="1"/>
</dbReference>
<keyword evidence="2" id="KW-1185">Reference proteome</keyword>
<protein>
    <submittedName>
        <fullName evidence="1">Uncharacterized protein</fullName>
    </submittedName>
</protein>
<name>A0A423WCU1_CYTCH</name>
<evidence type="ECO:0000313" key="2">
    <source>
        <dbReference type="Proteomes" id="UP000284375"/>
    </source>
</evidence>
<dbReference type="EMBL" id="LJZO01000007">
    <property type="protein sequence ID" value="ROW01189.1"/>
    <property type="molecule type" value="Genomic_DNA"/>
</dbReference>
<dbReference type="AlphaFoldDB" id="A0A423WCU1"/>
<dbReference type="OrthoDB" id="5232103at2759"/>
<proteinExistence type="predicted"/>
<gene>
    <name evidence="1" type="ORF">VSDG_02888</name>
</gene>
<organism evidence="1 2">
    <name type="scientific">Cytospora chrysosperma</name>
    <name type="common">Cytospora canker fungus</name>
    <name type="synonym">Sphaeria chrysosperma</name>
    <dbReference type="NCBI Taxonomy" id="252740"/>
    <lineage>
        <taxon>Eukaryota</taxon>
        <taxon>Fungi</taxon>
        <taxon>Dikarya</taxon>
        <taxon>Ascomycota</taxon>
        <taxon>Pezizomycotina</taxon>
        <taxon>Sordariomycetes</taxon>
        <taxon>Sordariomycetidae</taxon>
        <taxon>Diaporthales</taxon>
        <taxon>Cytosporaceae</taxon>
        <taxon>Cytospora</taxon>
    </lineage>
</organism>
<dbReference type="Proteomes" id="UP000284375">
    <property type="component" value="Unassembled WGS sequence"/>
</dbReference>
<reference evidence="1 2" key="1">
    <citation type="submission" date="2015-09" db="EMBL/GenBank/DDBJ databases">
        <title>Host preference determinants of Valsa canker pathogens revealed by comparative genomics.</title>
        <authorList>
            <person name="Yin Z."/>
            <person name="Huang L."/>
        </authorList>
    </citation>
    <scope>NUCLEOTIDE SEQUENCE [LARGE SCALE GENOMIC DNA]</scope>
    <source>
        <strain evidence="1 2">YSFL</strain>
    </source>
</reference>
<accession>A0A423WCU1</accession>